<comment type="catalytic activity">
    <reaction evidence="14 15 16">
        <text>guanosine(37) in tRNA + S-adenosyl-L-methionine = N(1)-methylguanosine(37) in tRNA + S-adenosyl-L-homocysteine + H(+)</text>
        <dbReference type="Rhea" id="RHEA:36899"/>
        <dbReference type="Rhea" id="RHEA-COMP:10145"/>
        <dbReference type="Rhea" id="RHEA-COMP:10147"/>
        <dbReference type="ChEBI" id="CHEBI:15378"/>
        <dbReference type="ChEBI" id="CHEBI:57856"/>
        <dbReference type="ChEBI" id="CHEBI:59789"/>
        <dbReference type="ChEBI" id="CHEBI:73542"/>
        <dbReference type="ChEBI" id="CHEBI:74269"/>
        <dbReference type="EC" id="2.1.1.228"/>
    </reaction>
</comment>
<gene>
    <name evidence="15 19" type="primary">trmD</name>
    <name evidence="19" type="ORF">Sfulv_44640</name>
</gene>
<dbReference type="PANTHER" id="PTHR46417:SF1">
    <property type="entry name" value="TRNA (GUANINE-N(1)-)-METHYLTRANSFERASE"/>
    <property type="match status" value="1"/>
</dbReference>
<reference evidence="19 20" key="1">
    <citation type="submission" date="2020-05" db="EMBL/GenBank/DDBJ databases">
        <title>Whole genome shotgun sequence of Streptomyces fulvorobeus NBRC 15897.</title>
        <authorList>
            <person name="Komaki H."/>
            <person name="Tamura T."/>
        </authorList>
    </citation>
    <scope>NUCLEOTIDE SEQUENCE [LARGE SCALE GENOMIC DNA]</scope>
    <source>
        <strain evidence="19 20">NBRC 15897</strain>
    </source>
</reference>
<evidence type="ECO:0000259" key="18">
    <source>
        <dbReference type="Pfam" id="PF01746"/>
    </source>
</evidence>
<keyword evidence="8 15" id="KW-0489">Methyltransferase</keyword>
<dbReference type="AlphaFoldDB" id="A0A7J0CCN4"/>
<evidence type="ECO:0000256" key="9">
    <source>
        <dbReference type="ARBA" id="ARBA00022679"/>
    </source>
</evidence>
<proteinExistence type="inferred from homology"/>
<evidence type="ECO:0000256" key="16">
    <source>
        <dbReference type="RuleBase" id="RU003464"/>
    </source>
</evidence>
<evidence type="ECO:0000256" key="6">
    <source>
        <dbReference type="ARBA" id="ARBA00014679"/>
    </source>
</evidence>
<keyword evidence="9 15" id="KW-0808">Transferase</keyword>
<sequence>MRLDVVTIFPEYLEPLNVSLVGKARARGRLDVHVHDLREWTYDRHNTVDDTPYGGGPGMVMKTGPWGDCLDQTLADGYEAGARSPVIVVPTPSGRPFTQELAVELSERPWLIFTPARYEGIDSRVMDEYATRVRVIEVSIGDYVLAGGEAAVLVITEAVARLLPGVLGNAESHRDDSFAPGAMADLLEGPVYTKPPEWRGRGIPDVLLSGHHGRIARWRRDEAFRRTALNRPDLIERCDASAFDKKDREMLSILGWSPGQAADFGAGRPAWKNDAAVRPVCAPATGGKTPARRDQHPILPSLPSMTCGIGEESRQHVSSARWRQRRFAAYRRPGLPRR</sequence>
<evidence type="ECO:0000256" key="12">
    <source>
        <dbReference type="ARBA" id="ARBA00029736"/>
    </source>
</evidence>
<comment type="subunit">
    <text evidence="4 15 16">Homodimer.</text>
</comment>
<accession>A0A7J0CCN4</accession>
<dbReference type="InterPro" id="IPR016009">
    <property type="entry name" value="tRNA_MeTrfase_TRMD/TRM10"/>
</dbReference>
<protein>
    <recommendedName>
        <fullName evidence="6 15">tRNA (guanine-N(1)-)-methyltransferase</fullName>
        <ecNumber evidence="5 15">2.1.1.228</ecNumber>
    </recommendedName>
    <alternativeName>
        <fullName evidence="12 15">M1G-methyltransferase</fullName>
    </alternativeName>
    <alternativeName>
        <fullName evidence="13 15">tRNA [GM37] methyltransferase</fullName>
    </alternativeName>
</protein>
<dbReference type="GO" id="GO:0002939">
    <property type="term" value="P:tRNA N1-guanine methylation"/>
    <property type="evidence" value="ECO:0007669"/>
    <property type="project" value="TreeGrafter"/>
</dbReference>
<comment type="subcellular location">
    <subcellularLocation>
        <location evidence="2 15 16">Cytoplasm</location>
    </subcellularLocation>
</comment>
<evidence type="ECO:0000256" key="11">
    <source>
        <dbReference type="ARBA" id="ARBA00022694"/>
    </source>
</evidence>
<keyword evidence="11 15" id="KW-0819">tRNA processing</keyword>
<dbReference type="GO" id="GO:0052906">
    <property type="term" value="F:tRNA (guanine(37)-N1)-methyltransferase activity"/>
    <property type="evidence" value="ECO:0007669"/>
    <property type="project" value="UniProtKB-UniRule"/>
</dbReference>
<dbReference type="SUPFAM" id="SSF75217">
    <property type="entry name" value="alpha/beta knot"/>
    <property type="match status" value="1"/>
</dbReference>
<dbReference type="Proteomes" id="UP000498980">
    <property type="component" value="Unassembled WGS sequence"/>
</dbReference>
<dbReference type="EMBL" id="BLWC01000001">
    <property type="protein sequence ID" value="GFM99653.1"/>
    <property type="molecule type" value="Genomic_DNA"/>
</dbReference>
<keyword evidence="10 15" id="KW-0949">S-adenosyl-L-methionine</keyword>
<evidence type="ECO:0000256" key="2">
    <source>
        <dbReference type="ARBA" id="ARBA00004496"/>
    </source>
</evidence>
<evidence type="ECO:0000256" key="4">
    <source>
        <dbReference type="ARBA" id="ARBA00011738"/>
    </source>
</evidence>
<dbReference type="InterPro" id="IPR029028">
    <property type="entry name" value="Alpha/beta_knot_MTases"/>
</dbReference>
<dbReference type="InterPro" id="IPR023148">
    <property type="entry name" value="tRNA_m1G_MeTrfase_C_sf"/>
</dbReference>
<dbReference type="HAMAP" id="MF_00605">
    <property type="entry name" value="TrmD"/>
    <property type="match status" value="1"/>
</dbReference>
<dbReference type="NCBIfam" id="TIGR00088">
    <property type="entry name" value="trmD"/>
    <property type="match status" value="1"/>
</dbReference>
<dbReference type="FunFam" id="3.40.1280.10:FF:000001">
    <property type="entry name" value="tRNA (guanine-N(1)-)-methyltransferase"/>
    <property type="match status" value="1"/>
</dbReference>
<dbReference type="EC" id="2.1.1.228" evidence="5 15"/>
<evidence type="ECO:0000256" key="17">
    <source>
        <dbReference type="SAM" id="MobiDB-lite"/>
    </source>
</evidence>
<dbReference type="Gene3D" id="1.10.1270.20">
    <property type="entry name" value="tRNA(m1g37)methyltransferase, domain 2"/>
    <property type="match status" value="1"/>
</dbReference>
<dbReference type="Pfam" id="PF01746">
    <property type="entry name" value="tRNA_m1G_MT"/>
    <property type="match status" value="1"/>
</dbReference>
<evidence type="ECO:0000256" key="1">
    <source>
        <dbReference type="ARBA" id="ARBA00002634"/>
    </source>
</evidence>
<feature type="domain" description="tRNA methyltransferase TRMD/TRM10-type" evidence="18">
    <location>
        <begin position="1"/>
        <end position="236"/>
    </location>
</feature>
<comment type="caution">
    <text evidence="15">Lacks conserved residue(s) required for the propagation of feature annotation.</text>
</comment>
<dbReference type="GO" id="GO:0005829">
    <property type="term" value="C:cytosol"/>
    <property type="evidence" value="ECO:0007669"/>
    <property type="project" value="TreeGrafter"/>
</dbReference>
<feature type="binding site" evidence="15">
    <location>
        <begin position="140"/>
        <end position="145"/>
    </location>
    <ligand>
        <name>S-adenosyl-L-methionine</name>
        <dbReference type="ChEBI" id="CHEBI:59789"/>
    </ligand>
</feature>
<dbReference type="Gene3D" id="3.40.1280.10">
    <property type="match status" value="1"/>
</dbReference>
<keyword evidence="7 15" id="KW-0963">Cytoplasm</keyword>
<dbReference type="PANTHER" id="PTHR46417">
    <property type="entry name" value="TRNA (GUANINE-N(1)-)-METHYLTRANSFERASE"/>
    <property type="match status" value="1"/>
</dbReference>
<evidence type="ECO:0000256" key="3">
    <source>
        <dbReference type="ARBA" id="ARBA00007630"/>
    </source>
</evidence>
<evidence type="ECO:0000256" key="13">
    <source>
        <dbReference type="ARBA" id="ARBA00033392"/>
    </source>
</evidence>
<dbReference type="FunFam" id="1.10.1270.20:FF:000002">
    <property type="entry name" value="tRNA (guanine-N(1)-)-methyltransferase"/>
    <property type="match status" value="1"/>
</dbReference>
<dbReference type="InterPro" id="IPR029026">
    <property type="entry name" value="tRNA_m1G_MTases_N"/>
</dbReference>
<dbReference type="InterPro" id="IPR002649">
    <property type="entry name" value="tRNA_m1G_MeTrfase_TrmD"/>
</dbReference>
<organism evidence="19 20">
    <name type="scientific">Streptomyces fulvorobeus</name>
    <dbReference type="NCBI Taxonomy" id="284028"/>
    <lineage>
        <taxon>Bacteria</taxon>
        <taxon>Bacillati</taxon>
        <taxon>Actinomycetota</taxon>
        <taxon>Actinomycetes</taxon>
        <taxon>Kitasatosporales</taxon>
        <taxon>Streptomycetaceae</taxon>
        <taxon>Streptomyces</taxon>
    </lineage>
</organism>
<evidence type="ECO:0000313" key="20">
    <source>
        <dbReference type="Proteomes" id="UP000498980"/>
    </source>
</evidence>
<name>A0A7J0CCN4_9ACTN</name>
<evidence type="ECO:0000256" key="14">
    <source>
        <dbReference type="ARBA" id="ARBA00047783"/>
    </source>
</evidence>
<comment type="caution">
    <text evidence="19">The sequence shown here is derived from an EMBL/GenBank/DDBJ whole genome shotgun (WGS) entry which is preliminary data.</text>
</comment>
<evidence type="ECO:0000256" key="5">
    <source>
        <dbReference type="ARBA" id="ARBA00012807"/>
    </source>
</evidence>
<keyword evidence="20" id="KW-1185">Reference proteome</keyword>
<evidence type="ECO:0000256" key="8">
    <source>
        <dbReference type="ARBA" id="ARBA00022603"/>
    </source>
</evidence>
<dbReference type="NCBIfam" id="NF000648">
    <property type="entry name" value="PRK00026.1"/>
    <property type="match status" value="1"/>
</dbReference>
<comment type="function">
    <text evidence="1 15 16">Specifically methylates guanosine-37 in various tRNAs.</text>
</comment>
<evidence type="ECO:0000313" key="19">
    <source>
        <dbReference type="EMBL" id="GFM99653.1"/>
    </source>
</evidence>
<evidence type="ECO:0000256" key="10">
    <source>
        <dbReference type="ARBA" id="ARBA00022691"/>
    </source>
</evidence>
<feature type="region of interest" description="Disordered" evidence="17">
    <location>
        <begin position="283"/>
        <end position="306"/>
    </location>
</feature>
<evidence type="ECO:0000256" key="7">
    <source>
        <dbReference type="ARBA" id="ARBA00022490"/>
    </source>
</evidence>
<comment type="similarity">
    <text evidence="3 15 16">Belongs to the RNA methyltransferase TrmD family.</text>
</comment>
<dbReference type="CDD" id="cd18080">
    <property type="entry name" value="TrmD-like"/>
    <property type="match status" value="1"/>
</dbReference>
<evidence type="ECO:0000256" key="15">
    <source>
        <dbReference type="HAMAP-Rule" id="MF_00605"/>
    </source>
</evidence>